<proteinExistence type="predicted"/>
<evidence type="ECO:0000313" key="4">
    <source>
        <dbReference type="Proteomes" id="UP000594262"/>
    </source>
</evidence>
<protein>
    <submittedName>
        <fullName evidence="3">Uncharacterized protein</fullName>
    </submittedName>
</protein>
<feature type="transmembrane region" description="Helical" evidence="2">
    <location>
        <begin position="98"/>
        <end position="122"/>
    </location>
</feature>
<keyword evidence="2" id="KW-0472">Membrane</keyword>
<accession>A0A7M5UQH8</accession>
<evidence type="ECO:0000256" key="2">
    <source>
        <dbReference type="SAM" id="Phobius"/>
    </source>
</evidence>
<feature type="transmembrane region" description="Helical" evidence="2">
    <location>
        <begin position="189"/>
        <end position="209"/>
    </location>
</feature>
<name>A0A7M5UQH8_9CNID</name>
<evidence type="ECO:0000256" key="1">
    <source>
        <dbReference type="SAM" id="MobiDB-lite"/>
    </source>
</evidence>
<organism evidence="3 4">
    <name type="scientific">Clytia hemisphaerica</name>
    <dbReference type="NCBI Taxonomy" id="252671"/>
    <lineage>
        <taxon>Eukaryota</taxon>
        <taxon>Metazoa</taxon>
        <taxon>Cnidaria</taxon>
        <taxon>Hydrozoa</taxon>
        <taxon>Hydroidolina</taxon>
        <taxon>Leptothecata</taxon>
        <taxon>Obeliida</taxon>
        <taxon>Clytiidae</taxon>
        <taxon>Clytia</taxon>
    </lineage>
</organism>
<keyword evidence="2" id="KW-1133">Transmembrane helix</keyword>
<sequence length="291" mass="33115">IIHLKSRQQTTDHQQGGSERWSENPAPTPLLPSQINTDVVDVNNESPNTIAAPPQKQPIFKDNIFALATTIYAAILSFLSGLLTKWKKLKTKVHTFNIWYIIYSVCLFVSLSILACLCYAELDDDIVRFETTDFGDRPLTEPKVTENIIDFTLPMVISTVVACLVGSFVISTQKLNFIKISKPKSFSRIIIASTCFLLISLATFCWYMEIIENPLSFNWLVDSFSPHESPSESSSYFELEWISDYFQKEEATYKTSGWSLFSSLFEQPPPKTYLAVIIEYFTKDPPQASLW</sequence>
<feature type="region of interest" description="Disordered" evidence="1">
    <location>
        <begin position="1"/>
        <end position="32"/>
    </location>
</feature>
<dbReference type="AlphaFoldDB" id="A0A7M5UQH8"/>
<dbReference type="EnsemblMetazoa" id="CLYHEMT002855.1">
    <property type="protein sequence ID" value="CLYHEMP002855.1"/>
    <property type="gene ID" value="CLYHEMG002855"/>
</dbReference>
<feature type="transmembrane region" description="Helical" evidence="2">
    <location>
        <begin position="148"/>
        <end position="169"/>
    </location>
</feature>
<keyword evidence="2" id="KW-0812">Transmembrane</keyword>
<dbReference type="Proteomes" id="UP000594262">
    <property type="component" value="Unplaced"/>
</dbReference>
<feature type="compositionally biased region" description="Polar residues" evidence="1">
    <location>
        <begin position="7"/>
        <end position="17"/>
    </location>
</feature>
<evidence type="ECO:0000313" key="3">
    <source>
        <dbReference type="EnsemblMetazoa" id="CLYHEMP002855.1"/>
    </source>
</evidence>
<feature type="transmembrane region" description="Helical" evidence="2">
    <location>
        <begin position="64"/>
        <end position="86"/>
    </location>
</feature>
<reference evidence="3" key="1">
    <citation type="submission" date="2021-01" db="UniProtKB">
        <authorList>
            <consortium name="EnsemblMetazoa"/>
        </authorList>
    </citation>
    <scope>IDENTIFICATION</scope>
</reference>
<keyword evidence="4" id="KW-1185">Reference proteome</keyword>